<dbReference type="GO" id="GO:0005737">
    <property type="term" value="C:cytoplasm"/>
    <property type="evidence" value="ECO:0007669"/>
    <property type="project" value="TreeGrafter"/>
</dbReference>
<dbReference type="InterPro" id="IPR002877">
    <property type="entry name" value="RNA_MeTrfase_FtsJ_dom"/>
</dbReference>
<accession>A0A6C0F9C5</accession>
<dbReference type="SUPFAM" id="SSF53335">
    <property type="entry name" value="S-adenosyl-L-methionine-dependent methyltransferases"/>
    <property type="match status" value="1"/>
</dbReference>
<dbReference type="Gene3D" id="3.40.50.12760">
    <property type="match status" value="1"/>
</dbReference>
<sequence length="360" mass="42302">MKIYPLDNDHYKGIIEKKHIPFREINKCLKNELHEVKCSIDGLNHKEWELAKKKMNEYEYIYTSSKVERNICSIIPVSRSYFKLHEIIKDLLLLNNNYKCSCLAEGPGGFIHCLNDKDVKLVYGITLISRNNKKIPYWNQLIINNKKNKLCYGTDKTGNIYRITNVDFFINMVGSNKCEIVTADGGFDYSKDYNSQEDMSYKLLYCEIFIALNIQEKEGSFIIKFFDLFNYDTIKLLYILYINYKEIIIHKPLTSRLSNSEKYIVCRGFLGKDKNIINLMRYNYSNPSNLIIDIPESFVNNIKEYNNIYINKQKECITSITDYIKNNDIDDKPTSSQIISAKKWCEVYNAPINLKCNYLQ</sequence>
<dbReference type="EMBL" id="MN738743">
    <property type="protein sequence ID" value="QHT36490.1"/>
    <property type="molecule type" value="Genomic_DNA"/>
</dbReference>
<protein>
    <recommendedName>
        <fullName evidence="1">Ribosomal RNA methyltransferase FtsJ domain-containing protein</fullName>
    </recommendedName>
</protein>
<evidence type="ECO:0000313" key="2">
    <source>
        <dbReference type="EMBL" id="QHT36490.1"/>
    </source>
</evidence>
<feature type="domain" description="Ribosomal RNA methyltransferase FtsJ" evidence="1">
    <location>
        <begin position="77"/>
        <end position="269"/>
    </location>
</feature>
<dbReference type="PANTHER" id="PTHR16121">
    <property type="entry name" value="CAP-SPECIFIC MRNA (NUCLEOSIDE-2'-O-)-METHYLTRANSFERASE 1-RELATED"/>
    <property type="match status" value="1"/>
</dbReference>
<dbReference type="GO" id="GO:0032259">
    <property type="term" value="P:methylation"/>
    <property type="evidence" value="ECO:0007669"/>
    <property type="project" value="InterPro"/>
</dbReference>
<dbReference type="AlphaFoldDB" id="A0A6C0F9C5"/>
<dbReference type="GO" id="GO:0004483">
    <property type="term" value="F:methyltransferase cap1 activity"/>
    <property type="evidence" value="ECO:0007669"/>
    <property type="project" value="TreeGrafter"/>
</dbReference>
<organism evidence="2">
    <name type="scientific">viral metagenome</name>
    <dbReference type="NCBI Taxonomy" id="1070528"/>
    <lineage>
        <taxon>unclassified sequences</taxon>
        <taxon>metagenomes</taxon>
        <taxon>organismal metagenomes</taxon>
    </lineage>
</organism>
<dbReference type="GO" id="GO:0005634">
    <property type="term" value="C:nucleus"/>
    <property type="evidence" value="ECO:0007669"/>
    <property type="project" value="UniProtKB-ARBA"/>
</dbReference>
<evidence type="ECO:0000259" key="1">
    <source>
        <dbReference type="Pfam" id="PF01728"/>
    </source>
</evidence>
<dbReference type="GO" id="GO:0006370">
    <property type="term" value="P:7-methylguanosine mRNA capping"/>
    <property type="evidence" value="ECO:0007669"/>
    <property type="project" value="TreeGrafter"/>
</dbReference>
<dbReference type="Pfam" id="PF01728">
    <property type="entry name" value="FtsJ"/>
    <property type="match status" value="1"/>
</dbReference>
<reference evidence="2" key="1">
    <citation type="journal article" date="2020" name="Nature">
        <title>Giant virus diversity and host interactions through global metagenomics.</title>
        <authorList>
            <person name="Schulz F."/>
            <person name="Roux S."/>
            <person name="Paez-Espino D."/>
            <person name="Jungbluth S."/>
            <person name="Walsh D.A."/>
            <person name="Denef V.J."/>
            <person name="McMahon K.D."/>
            <person name="Konstantinidis K.T."/>
            <person name="Eloe-Fadrosh E.A."/>
            <person name="Kyrpides N.C."/>
            <person name="Woyke T."/>
        </authorList>
    </citation>
    <scope>NUCLEOTIDE SEQUENCE</scope>
    <source>
        <strain evidence="2">GVMAG-S-ERX555931-87</strain>
    </source>
</reference>
<dbReference type="InterPro" id="IPR050851">
    <property type="entry name" value="mRNA_Cap_2O-Ribose_MeTrfase"/>
</dbReference>
<proteinExistence type="predicted"/>
<name>A0A6C0F9C5_9ZZZZ</name>
<dbReference type="PANTHER" id="PTHR16121:SF0">
    <property type="entry name" value="CAP-SPECIFIC MRNA (NUCLEOSIDE-2'-O-)-METHYLTRANSFERASE 1"/>
    <property type="match status" value="1"/>
</dbReference>
<dbReference type="InterPro" id="IPR029063">
    <property type="entry name" value="SAM-dependent_MTases_sf"/>
</dbReference>